<keyword evidence="1" id="KW-1133">Transmembrane helix</keyword>
<feature type="transmembrane region" description="Helical" evidence="1">
    <location>
        <begin position="7"/>
        <end position="31"/>
    </location>
</feature>
<evidence type="ECO:0000313" key="3">
    <source>
        <dbReference type="Proteomes" id="UP000286288"/>
    </source>
</evidence>
<organism evidence="2 3">
    <name type="scientific">Enterococcus casseliflavus</name>
    <name type="common">Enterococcus flavescens</name>
    <dbReference type="NCBI Taxonomy" id="37734"/>
    <lineage>
        <taxon>Bacteria</taxon>
        <taxon>Bacillati</taxon>
        <taxon>Bacillota</taxon>
        <taxon>Bacilli</taxon>
        <taxon>Lactobacillales</taxon>
        <taxon>Enterococcaceae</taxon>
        <taxon>Enterococcus</taxon>
    </lineage>
</organism>
<gene>
    <name evidence="2" type="ORF">DW084_14540</name>
</gene>
<name>A0A415EPF8_ENTCA</name>
<comment type="caution">
    <text evidence="2">The sequence shown here is derived from an EMBL/GenBank/DDBJ whole genome shotgun (WGS) entry which is preliminary data.</text>
</comment>
<evidence type="ECO:0000256" key="1">
    <source>
        <dbReference type="SAM" id="Phobius"/>
    </source>
</evidence>
<keyword evidence="1" id="KW-0812">Transmembrane</keyword>
<dbReference type="Proteomes" id="UP000286288">
    <property type="component" value="Unassembled WGS sequence"/>
</dbReference>
<dbReference type="AlphaFoldDB" id="A0A415EPF8"/>
<protein>
    <submittedName>
        <fullName evidence="2">Uncharacterized protein</fullName>
    </submittedName>
</protein>
<feature type="transmembrane region" description="Helical" evidence="1">
    <location>
        <begin position="43"/>
        <end position="63"/>
    </location>
</feature>
<reference evidence="2 3" key="1">
    <citation type="submission" date="2018-08" db="EMBL/GenBank/DDBJ databases">
        <title>A genome reference for cultivated species of the human gut microbiota.</title>
        <authorList>
            <person name="Zou Y."/>
            <person name="Xue W."/>
            <person name="Luo G."/>
        </authorList>
    </citation>
    <scope>NUCLEOTIDE SEQUENCE [LARGE SCALE GENOMIC DNA]</scope>
    <source>
        <strain evidence="2 3">AF48-16</strain>
    </source>
</reference>
<proteinExistence type="predicted"/>
<dbReference type="EMBL" id="QRMZ01000022">
    <property type="protein sequence ID" value="RHK05223.1"/>
    <property type="molecule type" value="Genomic_DNA"/>
</dbReference>
<sequence>MVPEKQHLILVGLFQTNLIQHLNFFLFLMAVKKVQWMEKNTSSMPTNLFLFLQVIGIPIVVFLKKE</sequence>
<accession>A0A415EPF8</accession>
<evidence type="ECO:0000313" key="2">
    <source>
        <dbReference type="EMBL" id="RHK05223.1"/>
    </source>
</evidence>
<keyword evidence="1" id="KW-0472">Membrane</keyword>